<dbReference type="InterPro" id="IPR027417">
    <property type="entry name" value="P-loop_NTPase"/>
</dbReference>
<evidence type="ECO:0000313" key="3">
    <source>
        <dbReference type="EMBL" id="KMJ45968.1"/>
    </source>
</evidence>
<name>A0A0J5FUN6_9GAMM</name>
<comment type="caution">
    <text evidence="3">The sequence shown here is derived from an EMBL/GenBank/DDBJ whole genome shotgun (WGS) entry which is preliminary data.</text>
</comment>
<keyword evidence="1" id="KW-0175">Coiled coil</keyword>
<dbReference type="Gene3D" id="3.40.50.300">
    <property type="entry name" value="P-loop containing nucleotide triphosphate hydrolases"/>
    <property type="match status" value="1"/>
</dbReference>
<organism evidence="3 4">
    <name type="scientific">Xenorhabdus khoisanae</name>
    <dbReference type="NCBI Taxonomy" id="880157"/>
    <lineage>
        <taxon>Bacteria</taxon>
        <taxon>Pseudomonadati</taxon>
        <taxon>Pseudomonadota</taxon>
        <taxon>Gammaproteobacteria</taxon>
        <taxon>Enterobacterales</taxon>
        <taxon>Morganellaceae</taxon>
        <taxon>Xenorhabdus</taxon>
    </lineage>
</organism>
<dbReference type="InterPro" id="IPR026866">
    <property type="entry name" value="CR006_AAA"/>
</dbReference>
<sequence>MINTITLKGVASYSPTSPVVIQTDNKKINLFYGLNGSGKSTIGKFLHSPELPEYRNCSIQPHELGEEILVYNQEFIRRNFYEIPDFQGVFTLSEENKEAEQAIEEATEKIAHLSQNIEVSETKKSRKESDIKNEETSLKESVWKAKTIYENGALDFCLDRLRRNKVDFLNKVRSSRGSVTSTIELLQKEARELSGQDGSLLPSVPKISLDVRSFENDPILTQVIVGSKDSYLSDLVEKLGNSDWVKSGLEYMKPYNPCPFCQQELSSSITEAINQLFDETYSQKISQIKGLYSSYKALVEDIKSKLSAPVYTFEDYVITYGFVDKRELLLEKLSANLSQIDLKISNPSTVVTLTDTSDLVADINTAIAEIQRDIDLFNDRIRNKESHLDRIASEFWVILNGRFSDLIVASDEKVNDLHAEVKKLSDKIELLRSQKIDQRNIITENQKKITNIDSSINNINQQLSELGIHSFKIVKAANDQQRYKIARPSGESVNVYNTLSEGEKTLISFLYFLEYASGSINESSPVLLSNRIVVIDDPISSLSHNYVYDIAALIHHKVFSENFKQVFLLTHNLFFFHELLMLKNASNKCPAGYKLYRVTKSQFSQLYDLKRDELQNDYQMYWQIVKDSTSNPSYAHMLPNAMRNILEHYFNFVHKKESLKKTLEQLGQTEADFKPLFRYINRESHSNSINLVDFERINAEKYIEKFKQIFVETGFEEHYNSMIGIENTGEVVAEADPA</sequence>
<evidence type="ECO:0000313" key="4">
    <source>
        <dbReference type="Proteomes" id="UP000036277"/>
    </source>
</evidence>
<dbReference type="PANTHER" id="PTHR32114:SF2">
    <property type="entry name" value="ABC TRANSPORTER ABCH.3"/>
    <property type="match status" value="1"/>
</dbReference>
<dbReference type="PATRIC" id="fig|880157.4.peg.1268"/>
<accession>A0A0J5FUN6</accession>
<proteinExistence type="predicted"/>
<feature type="coiled-coil region" evidence="1">
    <location>
        <begin position="89"/>
        <end position="123"/>
    </location>
</feature>
<evidence type="ECO:0000259" key="2">
    <source>
        <dbReference type="Pfam" id="PF13166"/>
    </source>
</evidence>
<dbReference type="PANTHER" id="PTHR32114">
    <property type="entry name" value="ABC TRANSPORTER ABCH.3"/>
    <property type="match status" value="1"/>
</dbReference>
<dbReference type="SUPFAM" id="SSF52540">
    <property type="entry name" value="P-loop containing nucleoside triphosphate hydrolases"/>
    <property type="match status" value="1"/>
</dbReference>
<feature type="domain" description="Protein CR006 P-loop" evidence="2">
    <location>
        <begin position="25"/>
        <end position="710"/>
    </location>
</feature>
<dbReference type="RefSeq" id="WP_047962480.1">
    <property type="nucleotide sequence ID" value="NZ_CAWMBG010000032.1"/>
</dbReference>
<dbReference type="EMBL" id="LFCV01000032">
    <property type="protein sequence ID" value="KMJ45968.1"/>
    <property type="molecule type" value="Genomic_DNA"/>
</dbReference>
<gene>
    <name evidence="3" type="ORF">AB204_06045</name>
</gene>
<dbReference type="OrthoDB" id="9795565at2"/>
<evidence type="ECO:0000256" key="1">
    <source>
        <dbReference type="SAM" id="Coils"/>
    </source>
</evidence>
<dbReference type="Proteomes" id="UP000036277">
    <property type="component" value="Unassembled WGS sequence"/>
</dbReference>
<reference evidence="3 4" key="1">
    <citation type="submission" date="2015-06" db="EMBL/GenBank/DDBJ databases">
        <title>Draft Whole-Genome Sequence of the Entomopathogenic Bacterium Xenorhabdus khoisanae.</title>
        <authorList>
            <person name="Naidoo S."/>
            <person name="Featherston J."/>
            <person name="Gray V.M."/>
        </authorList>
    </citation>
    <scope>NUCLEOTIDE SEQUENCE [LARGE SCALE GENOMIC DNA]</scope>
    <source>
        <strain evidence="3 4">MCB</strain>
    </source>
</reference>
<protein>
    <recommendedName>
        <fullName evidence="2">Protein CR006 P-loop domain-containing protein</fullName>
    </recommendedName>
</protein>
<dbReference type="AlphaFoldDB" id="A0A0J5FUN6"/>
<dbReference type="Pfam" id="PF13166">
    <property type="entry name" value="AAA_13"/>
    <property type="match status" value="1"/>
</dbReference>
<keyword evidence="4" id="KW-1185">Reference proteome</keyword>